<organism evidence="7 8">
    <name type="scientific">Lentinula detonsa</name>
    <dbReference type="NCBI Taxonomy" id="2804962"/>
    <lineage>
        <taxon>Eukaryota</taxon>
        <taxon>Fungi</taxon>
        <taxon>Dikarya</taxon>
        <taxon>Basidiomycota</taxon>
        <taxon>Agaricomycotina</taxon>
        <taxon>Agaricomycetes</taxon>
        <taxon>Agaricomycetidae</taxon>
        <taxon>Agaricales</taxon>
        <taxon>Marasmiineae</taxon>
        <taxon>Omphalotaceae</taxon>
        <taxon>Lentinula</taxon>
    </lineage>
</organism>
<evidence type="ECO:0000313" key="7">
    <source>
        <dbReference type="EMBL" id="KAJ3741186.1"/>
    </source>
</evidence>
<sequence>MNHLESIHDFIEALPYIDKHSVPEGVCCPICLVSFEDILEDASAEKPLGGVTMLPSCQHTFCRNDLIEWIQGMHGSCPSCRHIFLDIRPPSDSDSESSDGGEYFPNEEEEEDPYMSDTDDFTEMDEFDFEMEEVDLDMYQNWEPSDIGDEIEDVSLEWGLTDGESFSNSDEEVSLESDPASLLQRDGNIVIRGDVDENLDVDSLNDEEK</sequence>
<dbReference type="Proteomes" id="UP001142393">
    <property type="component" value="Unassembled WGS sequence"/>
</dbReference>
<evidence type="ECO:0000313" key="8">
    <source>
        <dbReference type="Proteomes" id="UP001142393"/>
    </source>
</evidence>
<proteinExistence type="predicted"/>
<dbReference type="EMBL" id="JANVFU010000012">
    <property type="protein sequence ID" value="KAJ3741186.1"/>
    <property type="molecule type" value="Genomic_DNA"/>
</dbReference>
<feature type="region of interest" description="Disordered" evidence="5">
    <location>
        <begin position="90"/>
        <end position="116"/>
    </location>
</feature>
<name>A0A9W8NUN3_9AGAR</name>
<feature type="domain" description="RING-type" evidence="6">
    <location>
        <begin position="28"/>
        <end position="81"/>
    </location>
</feature>
<dbReference type="GO" id="GO:0008270">
    <property type="term" value="F:zinc ion binding"/>
    <property type="evidence" value="ECO:0007669"/>
    <property type="project" value="UniProtKB-KW"/>
</dbReference>
<evidence type="ECO:0000256" key="1">
    <source>
        <dbReference type="ARBA" id="ARBA00022723"/>
    </source>
</evidence>
<dbReference type="InterPro" id="IPR001841">
    <property type="entry name" value="Znf_RING"/>
</dbReference>
<evidence type="ECO:0000256" key="3">
    <source>
        <dbReference type="ARBA" id="ARBA00022833"/>
    </source>
</evidence>
<dbReference type="Gene3D" id="3.30.40.10">
    <property type="entry name" value="Zinc/RING finger domain, C3HC4 (zinc finger)"/>
    <property type="match status" value="1"/>
</dbReference>
<dbReference type="PROSITE" id="PS50089">
    <property type="entry name" value="ZF_RING_2"/>
    <property type="match status" value="1"/>
</dbReference>
<evidence type="ECO:0000256" key="4">
    <source>
        <dbReference type="PROSITE-ProRule" id="PRU00175"/>
    </source>
</evidence>
<accession>A0A9W8NUN3</accession>
<gene>
    <name evidence="7" type="ORF">DFH05DRAFT_313283</name>
</gene>
<dbReference type="InterPro" id="IPR018957">
    <property type="entry name" value="Znf_C3HC4_RING-type"/>
</dbReference>
<dbReference type="InterPro" id="IPR013083">
    <property type="entry name" value="Znf_RING/FYVE/PHD"/>
</dbReference>
<evidence type="ECO:0000259" key="6">
    <source>
        <dbReference type="PROSITE" id="PS50089"/>
    </source>
</evidence>
<reference evidence="7 8" key="1">
    <citation type="journal article" date="2023" name="Proc. Natl. Acad. Sci. U.S.A.">
        <title>A global phylogenomic analysis of the shiitake genus Lentinula.</title>
        <authorList>
            <person name="Sierra-Patev S."/>
            <person name="Min B."/>
            <person name="Naranjo-Ortiz M."/>
            <person name="Looney B."/>
            <person name="Konkel Z."/>
            <person name="Slot J.C."/>
            <person name="Sakamoto Y."/>
            <person name="Steenwyk J.L."/>
            <person name="Rokas A."/>
            <person name="Carro J."/>
            <person name="Camarero S."/>
            <person name="Ferreira P."/>
            <person name="Molpeceres G."/>
            <person name="Ruiz-Duenas F.J."/>
            <person name="Serrano A."/>
            <person name="Henrissat B."/>
            <person name="Drula E."/>
            <person name="Hughes K.W."/>
            <person name="Mata J.L."/>
            <person name="Ishikawa N.K."/>
            <person name="Vargas-Isla R."/>
            <person name="Ushijima S."/>
            <person name="Smith C.A."/>
            <person name="Donoghue J."/>
            <person name="Ahrendt S."/>
            <person name="Andreopoulos W."/>
            <person name="He G."/>
            <person name="LaButti K."/>
            <person name="Lipzen A."/>
            <person name="Ng V."/>
            <person name="Riley R."/>
            <person name="Sandor L."/>
            <person name="Barry K."/>
            <person name="Martinez A.T."/>
            <person name="Xiao Y."/>
            <person name="Gibbons J.G."/>
            <person name="Terashima K."/>
            <person name="Grigoriev I.V."/>
            <person name="Hibbett D."/>
        </authorList>
    </citation>
    <scope>NUCLEOTIDE SEQUENCE [LARGE SCALE GENOMIC DNA]</scope>
    <source>
        <strain evidence="7 8">TFB7810</strain>
    </source>
</reference>
<keyword evidence="1" id="KW-0479">Metal-binding</keyword>
<evidence type="ECO:0000256" key="5">
    <source>
        <dbReference type="SAM" id="MobiDB-lite"/>
    </source>
</evidence>
<dbReference type="Pfam" id="PF00097">
    <property type="entry name" value="zf-C3HC4"/>
    <property type="match status" value="1"/>
</dbReference>
<keyword evidence="3" id="KW-0862">Zinc</keyword>
<keyword evidence="8" id="KW-1185">Reference proteome</keyword>
<comment type="caution">
    <text evidence="7">The sequence shown here is derived from an EMBL/GenBank/DDBJ whole genome shotgun (WGS) entry which is preliminary data.</text>
</comment>
<feature type="compositionally biased region" description="Acidic residues" evidence="5">
    <location>
        <begin position="93"/>
        <end position="116"/>
    </location>
</feature>
<evidence type="ECO:0000256" key="2">
    <source>
        <dbReference type="ARBA" id="ARBA00022771"/>
    </source>
</evidence>
<dbReference type="SUPFAM" id="SSF57850">
    <property type="entry name" value="RING/U-box"/>
    <property type="match status" value="1"/>
</dbReference>
<protein>
    <recommendedName>
        <fullName evidence="6">RING-type domain-containing protein</fullName>
    </recommendedName>
</protein>
<keyword evidence="2 4" id="KW-0863">Zinc-finger</keyword>
<dbReference type="AlphaFoldDB" id="A0A9W8NUN3"/>